<dbReference type="InterPro" id="IPR011453">
    <property type="entry name" value="DUF1559"/>
</dbReference>
<evidence type="ECO:0000259" key="2">
    <source>
        <dbReference type="Pfam" id="PF07596"/>
    </source>
</evidence>
<comment type="caution">
    <text evidence="3">The sequence shown here is derived from an EMBL/GenBank/DDBJ whole genome shotgun (WGS) entry which is preliminary data.</text>
</comment>
<name>A0ABS5C288_9BACT</name>
<evidence type="ECO:0000313" key="3">
    <source>
        <dbReference type="EMBL" id="MBP3960079.1"/>
    </source>
</evidence>
<protein>
    <submittedName>
        <fullName evidence="3">DUF1559 domain-containing protein</fullName>
    </submittedName>
</protein>
<keyword evidence="1" id="KW-0472">Membrane</keyword>
<dbReference type="PANTHER" id="PTHR30093">
    <property type="entry name" value="GENERAL SECRETION PATHWAY PROTEIN G"/>
    <property type="match status" value="1"/>
</dbReference>
<evidence type="ECO:0000256" key="1">
    <source>
        <dbReference type="SAM" id="Phobius"/>
    </source>
</evidence>
<dbReference type="SUPFAM" id="SSF54523">
    <property type="entry name" value="Pili subunits"/>
    <property type="match status" value="1"/>
</dbReference>
<feature type="domain" description="DUF1559" evidence="2">
    <location>
        <begin position="35"/>
        <end position="294"/>
    </location>
</feature>
<dbReference type="InterPro" id="IPR045584">
    <property type="entry name" value="Pilin-like"/>
</dbReference>
<sequence length="313" mass="34369">MRLGTKTARGFTLIELLVVIAIIAILIGLLLPAVQKVREAAARMKCSNNLKQIGLAYHNHESTFGYFPTAGGRWWDPANGPIPAKSAVSPPALDLTTQLAGWQFQLLPYIEQTNLWKLSPVSNSAADQTLGRNAAIDKVVVATYSCPSRGLQPYSSLNESGRMIFRADYVSSYGTSYEYDNPHNGMDVDNFEGRLTVTGVTDGTSNTLMVGEKYIPINRYQSDDWGSDPITRGHGWGVCRRTWDLPVPDNIGQRDTSTTWNYGANERFGSAHQTGMNAVFADGSVKHLRYNMDVNAYRAIGTRNGSEVVPGDL</sequence>
<accession>A0ABS5C288</accession>
<dbReference type="NCBIfam" id="TIGR02532">
    <property type="entry name" value="IV_pilin_GFxxxE"/>
    <property type="match status" value="1"/>
</dbReference>
<dbReference type="InterPro" id="IPR012902">
    <property type="entry name" value="N_methyl_site"/>
</dbReference>
<proteinExistence type="predicted"/>
<dbReference type="EMBL" id="JAGKQQ010000001">
    <property type="protein sequence ID" value="MBP3960079.1"/>
    <property type="molecule type" value="Genomic_DNA"/>
</dbReference>
<dbReference type="Pfam" id="PF07596">
    <property type="entry name" value="SBP_bac_10"/>
    <property type="match status" value="1"/>
</dbReference>
<dbReference type="NCBIfam" id="TIGR04294">
    <property type="entry name" value="pre_pil_HX9DG"/>
    <property type="match status" value="1"/>
</dbReference>
<dbReference type="RefSeq" id="WP_210661102.1">
    <property type="nucleotide sequence ID" value="NZ_JAGKQQ010000001.1"/>
</dbReference>
<dbReference type="PROSITE" id="PS00409">
    <property type="entry name" value="PROKAR_NTER_METHYL"/>
    <property type="match status" value="1"/>
</dbReference>
<dbReference type="Pfam" id="PF07963">
    <property type="entry name" value="N_methyl"/>
    <property type="match status" value="1"/>
</dbReference>
<evidence type="ECO:0000313" key="4">
    <source>
        <dbReference type="Proteomes" id="UP000676565"/>
    </source>
</evidence>
<reference evidence="3 4" key="1">
    <citation type="submission" date="2021-04" db="EMBL/GenBank/DDBJ databases">
        <authorList>
            <person name="Ivanova A."/>
        </authorList>
    </citation>
    <scope>NUCLEOTIDE SEQUENCE [LARGE SCALE GENOMIC DNA]</scope>
    <source>
        <strain evidence="3 4">G18</strain>
    </source>
</reference>
<organism evidence="3 4">
    <name type="scientific">Gemmata palustris</name>
    <dbReference type="NCBI Taxonomy" id="2822762"/>
    <lineage>
        <taxon>Bacteria</taxon>
        <taxon>Pseudomonadati</taxon>
        <taxon>Planctomycetota</taxon>
        <taxon>Planctomycetia</taxon>
        <taxon>Gemmatales</taxon>
        <taxon>Gemmataceae</taxon>
        <taxon>Gemmata</taxon>
    </lineage>
</organism>
<dbReference type="InterPro" id="IPR027558">
    <property type="entry name" value="Pre_pil_HX9DG_C"/>
</dbReference>
<keyword evidence="1" id="KW-1133">Transmembrane helix</keyword>
<dbReference type="PANTHER" id="PTHR30093:SF2">
    <property type="entry name" value="TYPE II SECRETION SYSTEM PROTEIN H"/>
    <property type="match status" value="1"/>
</dbReference>
<keyword evidence="1" id="KW-0812">Transmembrane</keyword>
<feature type="transmembrane region" description="Helical" evidence="1">
    <location>
        <begin position="12"/>
        <end position="34"/>
    </location>
</feature>
<gene>
    <name evidence="3" type="ORF">J8F10_33040</name>
</gene>
<dbReference type="Gene3D" id="3.30.700.10">
    <property type="entry name" value="Glycoprotein, Type 4 Pilin"/>
    <property type="match status" value="1"/>
</dbReference>
<keyword evidence="4" id="KW-1185">Reference proteome</keyword>
<dbReference type="Proteomes" id="UP000676565">
    <property type="component" value="Unassembled WGS sequence"/>
</dbReference>